<evidence type="ECO:0000313" key="2">
    <source>
        <dbReference type="Proteomes" id="UP001283361"/>
    </source>
</evidence>
<protein>
    <submittedName>
        <fullName evidence="1">Uncharacterized protein</fullName>
    </submittedName>
</protein>
<sequence length="98" mass="10846">MRGAGLSVIWASSITPALFHDSILYMDAFFPNSDSLDDDIPVLATRGIRDLVNHKRHTAVEAKAHKNIQDNATEMIPVDVCRERTAQELPTASRKASE</sequence>
<keyword evidence="2" id="KW-1185">Reference proteome</keyword>
<name>A0AAE0YUL3_9GAST</name>
<organism evidence="1 2">
    <name type="scientific">Elysia crispata</name>
    <name type="common">lettuce slug</name>
    <dbReference type="NCBI Taxonomy" id="231223"/>
    <lineage>
        <taxon>Eukaryota</taxon>
        <taxon>Metazoa</taxon>
        <taxon>Spiralia</taxon>
        <taxon>Lophotrochozoa</taxon>
        <taxon>Mollusca</taxon>
        <taxon>Gastropoda</taxon>
        <taxon>Heterobranchia</taxon>
        <taxon>Euthyneura</taxon>
        <taxon>Panpulmonata</taxon>
        <taxon>Sacoglossa</taxon>
        <taxon>Placobranchoidea</taxon>
        <taxon>Plakobranchidae</taxon>
        <taxon>Elysia</taxon>
    </lineage>
</organism>
<accession>A0AAE0YUL3</accession>
<dbReference type="AlphaFoldDB" id="A0AAE0YUL3"/>
<dbReference type="EMBL" id="JAWDGP010005402">
    <property type="protein sequence ID" value="KAK3757195.1"/>
    <property type="molecule type" value="Genomic_DNA"/>
</dbReference>
<gene>
    <name evidence="1" type="ORF">RRG08_042879</name>
</gene>
<proteinExistence type="predicted"/>
<dbReference type="Proteomes" id="UP001283361">
    <property type="component" value="Unassembled WGS sequence"/>
</dbReference>
<evidence type="ECO:0000313" key="1">
    <source>
        <dbReference type="EMBL" id="KAK3757195.1"/>
    </source>
</evidence>
<comment type="caution">
    <text evidence="1">The sequence shown here is derived from an EMBL/GenBank/DDBJ whole genome shotgun (WGS) entry which is preliminary data.</text>
</comment>
<reference evidence="1" key="1">
    <citation type="journal article" date="2023" name="G3 (Bethesda)">
        <title>A reference genome for the long-term kleptoplast-retaining sea slug Elysia crispata morphotype clarki.</title>
        <authorList>
            <person name="Eastman K.E."/>
            <person name="Pendleton A.L."/>
            <person name="Shaikh M.A."/>
            <person name="Suttiyut T."/>
            <person name="Ogas R."/>
            <person name="Tomko P."/>
            <person name="Gavelis G."/>
            <person name="Widhalm J.R."/>
            <person name="Wisecaver J.H."/>
        </authorList>
    </citation>
    <scope>NUCLEOTIDE SEQUENCE</scope>
    <source>
        <strain evidence="1">ECLA1</strain>
    </source>
</reference>